<dbReference type="Pfam" id="PF20906">
    <property type="entry name" value="S-Me-THD_C"/>
    <property type="match status" value="1"/>
</dbReference>
<evidence type="ECO:0000259" key="2">
    <source>
        <dbReference type="Pfam" id="PF20906"/>
    </source>
</evidence>
<dbReference type="Pfam" id="PF06032">
    <property type="entry name" value="S-Me-THD_N"/>
    <property type="match status" value="1"/>
</dbReference>
<name>A0A845M288_9RHOB</name>
<dbReference type="InterPro" id="IPR010318">
    <property type="entry name" value="S-Me-THD_N"/>
</dbReference>
<feature type="domain" description="S-Me-THD-like C-terminal" evidence="2">
    <location>
        <begin position="169"/>
        <end position="354"/>
    </location>
</feature>
<proteinExistence type="predicted"/>
<dbReference type="EMBL" id="WTUX01000002">
    <property type="protein sequence ID" value="MZR11613.1"/>
    <property type="molecule type" value="Genomic_DNA"/>
</dbReference>
<dbReference type="InterPro" id="IPR048350">
    <property type="entry name" value="S-Me-THD-like_C"/>
</dbReference>
<evidence type="ECO:0000313" key="4">
    <source>
        <dbReference type="Proteomes" id="UP000467322"/>
    </source>
</evidence>
<evidence type="ECO:0000313" key="3">
    <source>
        <dbReference type="EMBL" id="MZR11613.1"/>
    </source>
</evidence>
<feature type="domain" description="S-Me-THD N-terminal" evidence="1">
    <location>
        <begin position="12"/>
        <end position="166"/>
    </location>
</feature>
<sequence length="357" mass="37779">MTPVLNVDKPALRRIARGGAVLGSGGGGDPHIGRLMAEQELGDDKTVSVVSLDDLPDDALILPIAMMGAPHVMLERFPAGNEIPALVATMEKLMGREVSAILCIEAGGLNSVIPFIAAAQLDLPIIDGDAMGRAFPELQMVTFTLAGLNATPMAMYDDKGNGATFDTVSNQWTERLARALTIEMGGAAMVGLYPVIAGEIRDCLIKGSLSLAHRIGDLIETYGGQATETLASSLGGTMLFHGRVRDVERRLEGAFAKGSVKIEGQGDFRGRNVVLGFQNEFLSAEEDGRMLATTPDLITLIDANTGAPVPTDTVKYGLSVKVLGLPCDPIWRSDEGLAIVGPRYFGIDVDYTPLDVA</sequence>
<dbReference type="Gene3D" id="2.40.390.10">
    <property type="entry name" value="CV3147-like"/>
    <property type="match status" value="1"/>
</dbReference>
<protein>
    <submittedName>
        <fullName evidence="3">DUF917 family protein</fullName>
    </submittedName>
</protein>
<dbReference type="Gene3D" id="3.40.1610.10">
    <property type="entry name" value="CV3147-like domain"/>
    <property type="match status" value="1"/>
</dbReference>
<evidence type="ECO:0000259" key="1">
    <source>
        <dbReference type="Pfam" id="PF06032"/>
    </source>
</evidence>
<accession>A0A845M288</accession>
<dbReference type="SUPFAM" id="SSF160991">
    <property type="entry name" value="CV3147-like"/>
    <property type="match status" value="1"/>
</dbReference>
<gene>
    <name evidence="3" type="ORF">GQE99_01010</name>
</gene>
<dbReference type="InterPro" id="IPR027479">
    <property type="entry name" value="S-Me-THD_N_sf"/>
</dbReference>
<comment type="caution">
    <text evidence="3">The sequence shown here is derived from an EMBL/GenBank/DDBJ whole genome shotgun (WGS) entry which is preliminary data.</text>
</comment>
<dbReference type="AlphaFoldDB" id="A0A845M288"/>
<dbReference type="InterPro" id="IPR024071">
    <property type="entry name" value="S-Me-THD_C_sf"/>
</dbReference>
<keyword evidence="4" id="KW-1185">Reference proteome</keyword>
<dbReference type="Proteomes" id="UP000467322">
    <property type="component" value="Unassembled WGS sequence"/>
</dbReference>
<organism evidence="3 4">
    <name type="scientific">Maritimibacter harenae</name>
    <dbReference type="NCBI Taxonomy" id="2606218"/>
    <lineage>
        <taxon>Bacteria</taxon>
        <taxon>Pseudomonadati</taxon>
        <taxon>Pseudomonadota</taxon>
        <taxon>Alphaproteobacteria</taxon>
        <taxon>Rhodobacterales</taxon>
        <taxon>Roseobacteraceae</taxon>
        <taxon>Maritimibacter</taxon>
    </lineage>
</organism>
<reference evidence="3 4" key="1">
    <citation type="submission" date="2019-12" db="EMBL/GenBank/DDBJ databases">
        <title>Maritimibacter sp. nov. sp. isolated from sea sand.</title>
        <authorList>
            <person name="Kim J."/>
            <person name="Jeong S.E."/>
            <person name="Jung H.S."/>
            <person name="Jeon C.O."/>
        </authorList>
    </citation>
    <scope>NUCLEOTIDE SEQUENCE [LARGE SCALE GENOMIC DNA]</scope>
    <source>
        <strain evidence="3 4">DP07</strain>
    </source>
</reference>